<name>A0A5Q4VC21_9BACT</name>
<comment type="caution">
    <text evidence="3">The sequence shown here is derived from an EMBL/GenBank/DDBJ whole genome shotgun (WGS) entry which is preliminary data.</text>
</comment>
<keyword evidence="1 3" id="KW-0378">Hydrolase</keyword>
<dbReference type="InterPro" id="IPR029058">
    <property type="entry name" value="AB_hydrolase_fold"/>
</dbReference>
<protein>
    <submittedName>
        <fullName evidence="3">Alpha/beta hydrolase</fullName>
    </submittedName>
</protein>
<evidence type="ECO:0000259" key="2">
    <source>
        <dbReference type="Pfam" id="PF00561"/>
    </source>
</evidence>
<dbReference type="AlphaFoldDB" id="A0A5Q4VC21"/>
<dbReference type="Proteomes" id="UP000321899">
    <property type="component" value="Unassembled WGS sequence"/>
</dbReference>
<dbReference type="Pfam" id="PF00561">
    <property type="entry name" value="Abhydrolase_1"/>
    <property type="match status" value="1"/>
</dbReference>
<dbReference type="PANTHER" id="PTHR43798">
    <property type="entry name" value="MONOACYLGLYCEROL LIPASE"/>
    <property type="match status" value="1"/>
</dbReference>
<reference evidence="3 4" key="1">
    <citation type="submission" date="2019-06" db="EMBL/GenBank/DDBJ databases">
        <title>Desulfobotulus mexicanus sp. nov., a novel sulfate-reducing bacterium isolated from the sediment of an alkaline crater lake in Mexico.</title>
        <authorList>
            <person name="Hirschler-Rea A."/>
        </authorList>
    </citation>
    <scope>NUCLEOTIDE SEQUENCE [LARGE SCALE GENOMIC DNA]</scope>
    <source>
        <strain evidence="3 4">PAR22N</strain>
    </source>
</reference>
<evidence type="ECO:0000313" key="3">
    <source>
        <dbReference type="EMBL" id="TYT75095.1"/>
    </source>
</evidence>
<organism evidence="3 4">
    <name type="scientific">Desulfobotulus mexicanus</name>
    <dbReference type="NCBI Taxonomy" id="2586642"/>
    <lineage>
        <taxon>Bacteria</taxon>
        <taxon>Pseudomonadati</taxon>
        <taxon>Thermodesulfobacteriota</taxon>
        <taxon>Desulfobacteria</taxon>
        <taxon>Desulfobacterales</taxon>
        <taxon>Desulfobacteraceae</taxon>
        <taxon>Desulfobotulus</taxon>
    </lineage>
</organism>
<accession>A0A5Q4VC21</accession>
<feature type="domain" description="AB hydrolase-1" evidence="2">
    <location>
        <begin position="84"/>
        <end position="334"/>
    </location>
</feature>
<dbReference type="Gene3D" id="3.40.50.1820">
    <property type="entry name" value="alpha/beta hydrolase"/>
    <property type="match status" value="1"/>
</dbReference>
<dbReference type="OrthoDB" id="5729753at2"/>
<keyword evidence="4" id="KW-1185">Reference proteome</keyword>
<dbReference type="InterPro" id="IPR000073">
    <property type="entry name" value="AB_hydrolase_1"/>
</dbReference>
<gene>
    <name evidence="3" type="ORF">FIM25_06790</name>
</gene>
<proteinExistence type="predicted"/>
<dbReference type="PRINTS" id="PR00111">
    <property type="entry name" value="ABHYDROLASE"/>
</dbReference>
<dbReference type="GO" id="GO:0016020">
    <property type="term" value="C:membrane"/>
    <property type="evidence" value="ECO:0007669"/>
    <property type="project" value="TreeGrafter"/>
</dbReference>
<evidence type="ECO:0000313" key="4">
    <source>
        <dbReference type="Proteomes" id="UP000321899"/>
    </source>
</evidence>
<dbReference type="SUPFAM" id="SSF53474">
    <property type="entry name" value="alpha/beta-Hydrolases"/>
    <property type="match status" value="1"/>
</dbReference>
<dbReference type="InterPro" id="IPR050266">
    <property type="entry name" value="AB_hydrolase_sf"/>
</dbReference>
<dbReference type="PANTHER" id="PTHR43798:SF31">
    <property type="entry name" value="AB HYDROLASE SUPERFAMILY PROTEIN YCLE"/>
    <property type="match status" value="1"/>
</dbReference>
<dbReference type="EMBL" id="VDMB01000006">
    <property type="protein sequence ID" value="TYT75095.1"/>
    <property type="molecule type" value="Genomic_DNA"/>
</dbReference>
<sequence>MKKPLKRLLPQTVARTGWFPPWSSMVSGVRARFLKLHPSGRISSAWEWRFQGMHENTLNFQSRWIDSRQGKLHTLQSKNHQKEPLFFVHGNSLCAAACLPLLEKLYQAGHPVLASDIRGHGLSTGESSLPLKNWDIFINDIALILKETQSRPVTAIGHSMGGYFLYAAAARFPELFSRIILLDPVIFPPGHIFLFRLTQSLKLKNWFSLPRKTRKKRNFFPDRKSAENHYRGKGMFRFWTEESLQGFLDQGLRPLEEGGLALSCQPELEARFYESVPTDTWKHAPAINCPVHIIRARTSHLFAPEAAARLKKKIPCCEIQTIEKNGHFFPLEDPEATADIILQRCLKPSSH</sequence>
<evidence type="ECO:0000256" key="1">
    <source>
        <dbReference type="ARBA" id="ARBA00022801"/>
    </source>
</evidence>
<dbReference type="GO" id="GO:0016787">
    <property type="term" value="F:hydrolase activity"/>
    <property type="evidence" value="ECO:0007669"/>
    <property type="project" value="UniProtKB-KW"/>
</dbReference>